<feature type="signal peptide" evidence="1">
    <location>
        <begin position="1"/>
        <end position="19"/>
    </location>
</feature>
<evidence type="ECO:0000313" key="2">
    <source>
        <dbReference type="EMBL" id="TVO39925.1"/>
    </source>
</evidence>
<comment type="caution">
    <text evidence="2">The sequence shown here is derived from an EMBL/GenBank/DDBJ whole genome shotgun (WGS) entry which is preliminary data.</text>
</comment>
<organism evidence="2 3">
    <name type="scientific">Vibrio algivorus</name>
    <dbReference type="NCBI Taxonomy" id="1667024"/>
    <lineage>
        <taxon>Bacteria</taxon>
        <taxon>Pseudomonadati</taxon>
        <taxon>Pseudomonadota</taxon>
        <taxon>Gammaproteobacteria</taxon>
        <taxon>Vibrionales</taxon>
        <taxon>Vibrionaceae</taxon>
        <taxon>Vibrio</taxon>
    </lineage>
</organism>
<protein>
    <submittedName>
        <fullName evidence="2">Uncharacterized protein</fullName>
    </submittedName>
</protein>
<dbReference type="AlphaFoldDB" id="A0A557PGZ7"/>
<sequence>MKKIIPLLGLIMLSPSTFANSVNLGTSSSGFLANIGNFFQELVISSAALAPFLWCLFPLPLGSLCGQPSQNSLAAL</sequence>
<dbReference type="EMBL" id="VMKJ01000001">
    <property type="protein sequence ID" value="TVO39925.1"/>
    <property type="molecule type" value="Genomic_DNA"/>
</dbReference>
<accession>A0A557PGZ7</accession>
<gene>
    <name evidence="2" type="ORF">FOF44_00200</name>
</gene>
<feature type="chain" id="PRO_5021746757" evidence="1">
    <location>
        <begin position="20"/>
        <end position="76"/>
    </location>
</feature>
<dbReference type="RefSeq" id="WP_144229655.1">
    <property type="nucleotide sequence ID" value="NZ_CANNCB010000028.1"/>
</dbReference>
<proteinExistence type="predicted"/>
<evidence type="ECO:0000256" key="1">
    <source>
        <dbReference type="SAM" id="SignalP"/>
    </source>
</evidence>
<keyword evidence="1" id="KW-0732">Signal</keyword>
<evidence type="ECO:0000313" key="3">
    <source>
        <dbReference type="Proteomes" id="UP000319828"/>
    </source>
</evidence>
<name>A0A557PGZ7_9VIBR</name>
<dbReference type="Proteomes" id="UP000319828">
    <property type="component" value="Unassembled WGS sequence"/>
</dbReference>
<reference evidence="2 3" key="1">
    <citation type="submission" date="2019-07" db="EMBL/GenBank/DDBJ databases">
        <title>The draft genome sequence of Vibrio algivorus M1486.</title>
        <authorList>
            <person name="Meng X."/>
        </authorList>
    </citation>
    <scope>NUCLEOTIDE SEQUENCE [LARGE SCALE GENOMIC DNA]</scope>
    <source>
        <strain evidence="2 3">M1486</strain>
    </source>
</reference>